<dbReference type="RefSeq" id="WP_065240457.1">
    <property type="nucleotide sequence ID" value="NZ_JANIAS020000425.1"/>
</dbReference>
<name>A0A1B8P1C7_HALEL</name>
<sequence length="104" mass="11752">MKPWIAGTLCLVLGVSVHVNGQGMDRTGQQCERVSNLAAQVMERRQLGTSKEHVREQLGQASATHHLIEAAFDQPRYHTQIMQDRARQDFALSFYRSCIQRLGS</sequence>
<dbReference type="AlphaFoldDB" id="A0A1B8P1C7"/>
<protein>
    <submittedName>
        <fullName evidence="1">Uncharacterized protein</fullName>
    </submittedName>
</protein>
<comment type="caution">
    <text evidence="1">The sequence shown here is derived from an EMBL/GenBank/DDBJ whole genome shotgun (WGS) entry which is preliminary data.</text>
</comment>
<dbReference type="PATRIC" id="fig|2746.7.peg.412"/>
<evidence type="ECO:0000313" key="1">
    <source>
        <dbReference type="EMBL" id="OBX36064.1"/>
    </source>
</evidence>
<organism evidence="1 2">
    <name type="scientific">Halomonas elongata</name>
    <dbReference type="NCBI Taxonomy" id="2746"/>
    <lineage>
        <taxon>Bacteria</taxon>
        <taxon>Pseudomonadati</taxon>
        <taxon>Pseudomonadota</taxon>
        <taxon>Gammaproteobacteria</taxon>
        <taxon>Oceanospirillales</taxon>
        <taxon>Halomonadaceae</taxon>
        <taxon>Halomonas</taxon>
    </lineage>
</organism>
<dbReference type="Proteomes" id="UP000092504">
    <property type="component" value="Unassembled WGS sequence"/>
</dbReference>
<accession>A0A1B8P1C7</accession>
<evidence type="ECO:0000313" key="2">
    <source>
        <dbReference type="Proteomes" id="UP000092504"/>
    </source>
</evidence>
<gene>
    <name evidence="1" type="ORF">A8U91_00400</name>
</gene>
<reference evidence="1 2" key="1">
    <citation type="submission" date="2016-06" db="EMBL/GenBank/DDBJ databases">
        <title>Genome sequence of halotolerant plant growth promoting strain of Halomonas elongata HEK1 isolated from salterns of Rann of Kutch, Gujarat, India.</title>
        <authorList>
            <person name="Gaba S."/>
            <person name="Singh R.N."/>
            <person name="Abrol S."/>
            <person name="Kaushik R."/>
            <person name="Saxena A.K."/>
        </authorList>
    </citation>
    <scope>NUCLEOTIDE SEQUENCE [LARGE SCALE GENOMIC DNA]</scope>
    <source>
        <strain evidence="1 2">HEK1</strain>
    </source>
</reference>
<dbReference type="EMBL" id="MAJD01000001">
    <property type="protein sequence ID" value="OBX36064.1"/>
    <property type="molecule type" value="Genomic_DNA"/>
</dbReference>
<proteinExistence type="predicted"/>